<evidence type="ECO:0000313" key="1">
    <source>
        <dbReference type="EMBL" id="EFZ03281.1"/>
    </source>
</evidence>
<keyword evidence="2" id="KW-1185">Reference proteome</keyword>
<reference evidence="1 2" key="2">
    <citation type="journal article" date="2014" name="Proc. Natl. Acad. Sci. U.S.A.">
        <title>Trajectory and genomic determinants of fungal-pathogen speciation and host adaptation.</title>
        <authorList>
            <person name="Hu X."/>
            <person name="Xiao G."/>
            <person name="Zheng P."/>
            <person name="Shang Y."/>
            <person name="Su Y."/>
            <person name="Zhang X."/>
            <person name="Liu X."/>
            <person name="Zhan S."/>
            <person name="St Leger R.J."/>
            <person name="Wang C."/>
        </authorList>
    </citation>
    <scope>GENOME REANNOTATION</scope>
    <source>
        <strain evidence="2">ARSEF 23 / ATCC MYA-3075</strain>
    </source>
</reference>
<name>E9EMT7_METRA</name>
<comment type="caution">
    <text evidence="1">The sequence shown here is derived from an EMBL/GenBank/DDBJ whole genome shotgun (WGS) entry which is preliminary data.</text>
</comment>
<dbReference type="HOGENOM" id="CLU_943603_0_0_1"/>
<dbReference type="EMBL" id="ADNJ02000003">
    <property type="protein sequence ID" value="EFZ03281.1"/>
    <property type="molecule type" value="Genomic_DNA"/>
</dbReference>
<dbReference type="KEGG" id="maj:MAA_00355"/>
<evidence type="ECO:0000313" key="2">
    <source>
        <dbReference type="Proteomes" id="UP000002498"/>
    </source>
</evidence>
<dbReference type="AlphaFoldDB" id="E9EMT7"/>
<reference evidence="1 2" key="1">
    <citation type="journal article" date="2011" name="PLoS Genet.">
        <title>Genome sequencing and comparative transcriptomics of the model entomopathogenic fungi Metarhizium anisopliae and M. acridum.</title>
        <authorList>
            <person name="Gao Q."/>
            <person name="Jin K."/>
            <person name="Ying S.H."/>
            <person name="Zhang Y."/>
            <person name="Xiao G."/>
            <person name="Shang Y."/>
            <person name="Duan Z."/>
            <person name="Hu X."/>
            <person name="Xie X.Q."/>
            <person name="Zhou G."/>
            <person name="Peng G."/>
            <person name="Luo Z."/>
            <person name="Huang W."/>
            <person name="Wang B."/>
            <person name="Fang W."/>
            <person name="Wang S."/>
            <person name="Zhong Y."/>
            <person name="Ma L.J."/>
            <person name="St Leger R.J."/>
            <person name="Zhao G.P."/>
            <person name="Pei Y."/>
            <person name="Feng M.G."/>
            <person name="Xia Y."/>
            <person name="Wang C."/>
        </authorList>
    </citation>
    <scope>NUCLEOTIDE SEQUENCE [LARGE SCALE GENOMIC DNA]</scope>
    <source>
        <strain evidence="2">ARSEF 23 / ATCC MYA-3075</strain>
    </source>
</reference>
<gene>
    <name evidence="1" type="ORF">MAA_00355</name>
</gene>
<dbReference type="OrthoDB" id="5352317at2759"/>
<accession>E9EMT7</accession>
<organism evidence="1 2">
    <name type="scientific">Metarhizium robertsii (strain ARSEF 23 / ATCC MYA-3075)</name>
    <name type="common">Metarhizium anisopliae (strain ARSEF 23)</name>
    <dbReference type="NCBI Taxonomy" id="655844"/>
    <lineage>
        <taxon>Eukaryota</taxon>
        <taxon>Fungi</taxon>
        <taxon>Dikarya</taxon>
        <taxon>Ascomycota</taxon>
        <taxon>Pezizomycotina</taxon>
        <taxon>Sordariomycetes</taxon>
        <taxon>Hypocreomycetidae</taxon>
        <taxon>Hypocreales</taxon>
        <taxon>Clavicipitaceae</taxon>
        <taxon>Metarhizium</taxon>
    </lineage>
</organism>
<protein>
    <submittedName>
        <fullName evidence="1">Small secreted protein</fullName>
    </submittedName>
</protein>
<dbReference type="RefSeq" id="XP_007816544.1">
    <property type="nucleotide sequence ID" value="XM_007818353.1"/>
</dbReference>
<proteinExistence type="predicted"/>
<dbReference type="GeneID" id="19254641"/>
<sequence length="295" mass="32042">MTLPKRPTCGKEWLAGVVTSSSDVVLRGGPSDPSADHVVLRACMLVMLDLLPHGVSSWRLDRRQLRDVSPSCCLARRDDKSTQRNESGRLRKTRKLYKAALCLSQIPAILLQFTPQHPSTHSSLIPSKPIHPLTQPTCTLSTTANMQLTQTIVAALFAASSVAAAPAPTEKSMLVQGIPEWTIEGAHRWCNKDNTECHWKFAINPKIYSKTAVDFVVRNAGSTPAAQSNGGAQNFGDYTITSGWSGQFGPGNGFTTFAVVDNKHRIIAYPAYSDKEVENGQVVSPDKSYPAQGLP</sequence>
<dbReference type="Proteomes" id="UP000002498">
    <property type="component" value="Unassembled WGS sequence"/>
</dbReference>